<dbReference type="AlphaFoldDB" id="A0A562Q8N0"/>
<organism evidence="1 2">
    <name type="scientific">Pseudomonas duriflava</name>
    <dbReference type="NCBI Taxonomy" id="459528"/>
    <lineage>
        <taxon>Bacteria</taxon>
        <taxon>Pseudomonadati</taxon>
        <taxon>Pseudomonadota</taxon>
        <taxon>Gammaproteobacteria</taxon>
        <taxon>Pseudomonadales</taxon>
        <taxon>Pseudomonadaceae</taxon>
        <taxon>Pseudomonas</taxon>
    </lineage>
</organism>
<protein>
    <recommendedName>
        <fullName evidence="3">DUF1853 family protein</fullName>
    </recommendedName>
</protein>
<dbReference type="Pfam" id="PF08907">
    <property type="entry name" value="DUF1853"/>
    <property type="match status" value="1"/>
</dbReference>
<keyword evidence="2" id="KW-1185">Reference proteome</keyword>
<gene>
    <name evidence="1" type="ORF">IQ22_02945</name>
</gene>
<proteinExistence type="predicted"/>
<evidence type="ECO:0000313" key="2">
    <source>
        <dbReference type="Proteomes" id="UP000316905"/>
    </source>
</evidence>
<reference evidence="1 2" key="1">
    <citation type="journal article" date="2015" name="Stand. Genomic Sci.">
        <title>Genomic Encyclopedia of Bacterial and Archaeal Type Strains, Phase III: the genomes of soil and plant-associated and newly described type strains.</title>
        <authorList>
            <person name="Whitman W.B."/>
            <person name="Woyke T."/>
            <person name="Klenk H.P."/>
            <person name="Zhou Y."/>
            <person name="Lilburn T.G."/>
            <person name="Beck B.J."/>
            <person name="De Vos P."/>
            <person name="Vandamme P."/>
            <person name="Eisen J.A."/>
            <person name="Garrity G."/>
            <person name="Hugenholtz P."/>
            <person name="Kyrpides N.C."/>
        </authorList>
    </citation>
    <scope>NUCLEOTIDE SEQUENCE [LARGE SCALE GENOMIC DNA]</scope>
    <source>
        <strain evidence="1 2">CGMCC 1.6858</strain>
    </source>
</reference>
<name>A0A562Q8N0_9PSED</name>
<dbReference type="Proteomes" id="UP000316905">
    <property type="component" value="Unassembled WGS sequence"/>
</dbReference>
<evidence type="ECO:0000313" key="1">
    <source>
        <dbReference type="EMBL" id="TWI53102.1"/>
    </source>
</evidence>
<evidence type="ECO:0008006" key="3">
    <source>
        <dbReference type="Google" id="ProtNLM"/>
    </source>
</evidence>
<dbReference type="RefSeq" id="WP_145143160.1">
    <property type="nucleotide sequence ID" value="NZ_VLKY01000009.1"/>
</dbReference>
<sequence length="292" mass="33209">MPNPFASIADLPSMLRTPAVRDLAWVLTSPPLLDLSCQRHPLAASDWTAKPWKIADWLCSLDRDPAVLEYWLTQGNDRRLGRHYEQLWQFALTQAPGVSLLGANIPIRVEGHTLGELDLLVQDQDGIHHLEIAVKYYLATGSTEQPVWLGPGARDRLDIKRSHLITKQLPLSTTTEAQALLTCYSEAPVRAWLWMSGYLFYPIDESMQAPQDVNPAHLRGAWYSQMCARNQLSGCWWKLPKQRWLAPATSYEISELYDVSGTSIWPQLIVQLDDYGRESHRAFIVPDSWPDH</sequence>
<comment type="caution">
    <text evidence="1">The sequence shown here is derived from an EMBL/GenBank/DDBJ whole genome shotgun (WGS) entry which is preliminary data.</text>
</comment>
<accession>A0A562Q8N0</accession>
<dbReference type="OrthoDB" id="378654at2"/>
<dbReference type="InterPro" id="IPR015003">
    <property type="entry name" value="DUF1853"/>
</dbReference>
<dbReference type="EMBL" id="VLKY01000009">
    <property type="protein sequence ID" value="TWI53102.1"/>
    <property type="molecule type" value="Genomic_DNA"/>
</dbReference>